<sequence>MLSVTYNLFVLRGPNRTLTVAPQVTVFTRQRSPGARPAPPRRPARLRLKALTPHTNANNWGEWHNTPSGEQDMY</sequence>
<evidence type="ECO:0000256" key="1">
    <source>
        <dbReference type="SAM" id="MobiDB-lite"/>
    </source>
</evidence>
<reference evidence="2 3" key="1">
    <citation type="submission" date="2019-05" db="EMBL/GenBank/DDBJ databases">
        <title>Another draft genome of Portunus trituberculatus and its Hox gene families provides insights of decapod evolution.</title>
        <authorList>
            <person name="Jeong J.-H."/>
            <person name="Song I."/>
            <person name="Kim S."/>
            <person name="Choi T."/>
            <person name="Kim D."/>
            <person name="Ryu S."/>
            <person name="Kim W."/>
        </authorList>
    </citation>
    <scope>NUCLEOTIDE SEQUENCE [LARGE SCALE GENOMIC DNA]</scope>
    <source>
        <tissue evidence="2">Muscle</tissue>
    </source>
</reference>
<name>A0A5B7CPR5_PORTR</name>
<accession>A0A5B7CPR5</accession>
<evidence type="ECO:0000313" key="2">
    <source>
        <dbReference type="EMBL" id="MPC11439.1"/>
    </source>
</evidence>
<gene>
    <name evidence="2" type="ORF">E2C01_004106</name>
</gene>
<organism evidence="2 3">
    <name type="scientific">Portunus trituberculatus</name>
    <name type="common">Swimming crab</name>
    <name type="synonym">Neptunus trituberculatus</name>
    <dbReference type="NCBI Taxonomy" id="210409"/>
    <lineage>
        <taxon>Eukaryota</taxon>
        <taxon>Metazoa</taxon>
        <taxon>Ecdysozoa</taxon>
        <taxon>Arthropoda</taxon>
        <taxon>Crustacea</taxon>
        <taxon>Multicrustacea</taxon>
        <taxon>Malacostraca</taxon>
        <taxon>Eumalacostraca</taxon>
        <taxon>Eucarida</taxon>
        <taxon>Decapoda</taxon>
        <taxon>Pleocyemata</taxon>
        <taxon>Brachyura</taxon>
        <taxon>Eubrachyura</taxon>
        <taxon>Portunoidea</taxon>
        <taxon>Portunidae</taxon>
        <taxon>Portuninae</taxon>
        <taxon>Portunus</taxon>
    </lineage>
</organism>
<comment type="caution">
    <text evidence="2">The sequence shown here is derived from an EMBL/GenBank/DDBJ whole genome shotgun (WGS) entry which is preliminary data.</text>
</comment>
<feature type="compositionally biased region" description="Polar residues" evidence="1">
    <location>
        <begin position="54"/>
        <end position="74"/>
    </location>
</feature>
<dbReference type="AlphaFoldDB" id="A0A5B7CPR5"/>
<protein>
    <submittedName>
        <fullName evidence="2">Uncharacterized protein</fullName>
    </submittedName>
</protein>
<dbReference type="Proteomes" id="UP000324222">
    <property type="component" value="Unassembled WGS sequence"/>
</dbReference>
<evidence type="ECO:0000313" key="3">
    <source>
        <dbReference type="Proteomes" id="UP000324222"/>
    </source>
</evidence>
<proteinExistence type="predicted"/>
<dbReference type="EMBL" id="VSRR010000163">
    <property type="protein sequence ID" value="MPC11439.1"/>
    <property type="molecule type" value="Genomic_DNA"/>
</dbReference>
<keyword evidence="3" id="KW-1185">Reference proteome</keyword>
<feature type="region of interest" description="Disordered" evidence="1">
    <location>
        <begin position="51"/>
        <end position="74"/>
    </location>
</feature>